<dbReference type="WBParaSite" id="ES5_v2.g27825.t1">
    <property type="protein sequence ID" value="ES5_v2.g27825.t1"/>
    <property type="gene ID" value="ES5_v2.g27825"/>
</dbReference>
<proteinExistence type="predicted"/>
<sequence length="298" mass="34694">DVLETIDEYKSLFNEHPRPWSNDIRIELGTLLQLLQEHNESMLRCLNKWEDIAKKIKDPYQKKAEYKLFDSWRDDDERCQHHLNTATTEIDVVSNPTFPIQNFRINSVEKDTTVTDVFLIAKTTKPCLTKESNEHEHVTRGITKEKSDGSHFGSNQFHTVKNDTDQPNLVKVQEEKVEMSVAEITSTKIQHNFIFAKPQSALTTETADFDINVHSKDYKLNENHGSMVSSTFCGGEWLAEQTGELWLWENYCTEDNPSQSVTDRDKIKFQLIPTTKHSKLWKDKPPERIRILIVQYPK</sequence>
<name>A0AC34GE21_9BILA</name>
<evidence type="ECO:0000313" key="1">
    <source>
        <dbReference type="Proteomes" id="UP000887579"/>
    </source>
</evidence>
<evidence type="ECO:0000313" key="2">
    <source>
        <dbReference type="WBParaSite" id="ES5_v2.g27825.t1"/>
    </source>
</evidence>
<organism evidence="1 2">
    <name type="scientific">Panagrolaimus sp. ES5</name>
    <dbReference type="NCBI Taxonomy" id="591445"/>
    <lineage>
        <taxon>Eukaryota</taxon>
        <taxon>Metazoa</taxon>
        <taxon>Ecdysozoa</taxon>
        <taxon>Nematoda</taxon>
        <taxon>Chromadorea</taxon>
        <taxon>Rhabditida</taxon>
        <taxon>Tylenchina</taxon>
        <taxon>Panagrolaimomorpha</taxon>
        <taxon>Panagrolaimoidea</taxon>
        <taxon>Panagrolaimidae</taxon>
        <taxon>Panagrolaimus</taxon>
    </lineage>
</organism>
<protein>
    <submittedName>
        <fullName evidence="2">Uncharacterized protein</fullName>
    </submittedName>
</protein>
<accession>A0AC34GE21</accession>
<reference evidence="2" key="1">
    <citation type="submission" date="2022-11" db="UniProtKB">
        <authorList>
            <consortium name="WormBaseParasite"/>
        </authorList>
    </citation>
    <scope>IDENTIFICATION</scope>
</reference>
<dbReference type="Proteomes" id="UP000887579">
    <property type="component" value="Unplaced"/>
</dbReference>